<feature type="domain" description="Ig-like" evidence="5">
    <location>
        <begin position="10"/>
        <end position="113"/>
    </location>
</feature>
<dbReference type="InterPro" id="IPR050504">
    <property type="entry name" value="IgSF_BTN/MOG"/>
</dbReference>
<dbReference type="GO" id="GO:0009897">
    <property type="term" value="C:external side of plasma membrane"/>
    <property type="evidence" value="ECO:0007669"/>
    <property type="project" value="TreeGrafter"/>
</dbReference>
<dbReference type="GeneTree" id="ENSGT01100000263864"/>
<dbReference type="InterPro" id="IPR003598">
    <property type="entry name" value="Ig_sub2"/>
</dbReference>
<dbReference type="Pfam" id="PF07686">
    <property type="entry name" value="V-set"/>
    <property type="match status" value="2"/>
</dbReference>
<dbReference type="PANTHER" id="PTHR24100:SF151">
    <property type="entry name" value="ICOS LIGAND"/>
    <property type="match status" value="1"/>
</dbReference>
<dbReference type="Pfam" id="PF13927">
    <property type="entry name" value="Ig_3"/>
    <property type="match status" value="1"/>
</dbReference>
<evidence type="ECO:0000259" key="5">
    <source>
        <dbReference type="PROSITE" id="PS50835"/>
    </source>
</evidence>
<dbReference type="InterPro" id="IPR013106">
    <property type="entry name" value="Ig_V-set"/>
</dbReference>
<reference evidence="6" key="2">
    <citation type="submission" date="2025-08" db="UniProtKB">
        <authorList>
            <consortium name="Ensembl"/>
        </authorList>
    </citation>
    <scope>IDENTIFICATION</scope>
</reference>
<dbReference type="Ensembl" id="ENSATET00000011149.3">
    <property type="protein sequence ID" value="ENSATEP00000010965.1"/>
    <property type="gene ID" value="ENSATEG00000031349.1"/>
</dbReference>
<dbReference type="InterPro" id="IPR013783">
    <property type="entry name" value="Ig-like_fold"/>
</dbReference>
<proteinExistence type="predicted"/>
<dbReference type="SMART" id="SM00409">
    <property type="entry name" value="IG"/>
    <property type="match status" value="3"/>
</dbReference>
<evidence type="ECO:0000256" key="2">
    <source>
        <dbReference type="ARBA" id="ARBA00023136"/>
    </source>
</evidence>
<dbReference type="PANTHER" id="PTHR24100">
    <property type="entry name" value="BUTYROPHILIN"/>
    <property type="match status" value="1"/>
</dbReference>
<keyword evidence="3" id="KW-0393">Immunoglobulin domain</keyword>
<dbReference type="GeneID" id="113154781"/>
<dbReference type="SMART" id="SM00406">
    <property type="entry name" value="IGv"/>
    <property type="match status" value="3"/>
</dbReference>
<evidence type="ECO:0000313" key="6">
    <source>
        <dbReference type="Ensembl" id="ENSATEP00000010965.1"/>
    </source>
</evidence>
<comment type="subcellular location">
    <subcellularLocation>
        <location evidence="1">Membrane</location>
    </subcellularLocation>
</comment>
<dbReference type="STRING" id="64144.ENSATEP00000010965"/>
<dbReference type="GO" id="GO:0005102">
    <property type="term" value="F:signaling receptor binding"/>
    <property type="evidence" value="ECO:0007669"/>
    <property type="project" value="TreeGrafter"/>
</dbReference>
<accession>A0A3Q1HTC3</accession>
<dbReference type="OrthoDB" id="9049620at2759"/>
<evidence type="ECO:0000256" key="3">
    <source>
        <dbReference type="ARBA" id="ARBA00023319"/>
    </source>
</evidence>
<dbReference type="Gene3D" id="2.60.40.10">
    <property type="entry name" value="Immunoglobulins"/>
    <property type="match status" value="4"/>
</dbReference>
<dbReference type="GO" id="GO:0050852">
    <property type="term" value="P:T cell receptor signaling pathway"/>
    <property type="evidence" value="ECO:0007669"/>
    <property type="project" value="TreeGrafter"/>
</dbReference>
<dbReference type="InParanoid" id="A0A3Q1HTC3"/>
<dbReference type="InterPro" id="IPR003599">
    <property type="entry name" value="Ig_sub"/>
</dbReference>
<feature type="domain" description="Ig-like" evidence="5">
    <location>
        <begin position="116"/>
        <end position="210"/>
    </location>
</feature>
<sequence>MCSVEMELLPLLCLCLLSVSGTTFADGNKRPVIMVKEGKDATLPCSFPEKRKEPFRWMKEGQELVYKYHETGSPDQDPQFLGRVSHFSSELKKGNASIIIRNTKLSDSGHYTCEFPYIRQTFSIQLLVERVVIMVKEGSEATLPCSIRGISGKQSFRWIKDGLKLYDYQTTSQVSQLHGRVIHFESEVKKGNASIIIKNTKLSDSGHYTCEFPYIRQTFNIQLLVERVVIMVKEGSEATLPCYIGGISRKQPFRWMKDGQESVYEWDDTNSLHQGPQFFGRVSHSDSELKKGNASIILKNTKLSDSGHYTCTFSQQTFNMQLLVGDISKVSIRALNQTKNMAVLQCEVEADFLKPRIEWEDSDGNILPAEEPHITRIKSHYSITVQVVVTKTNNYHCVAEQEEISHEMKAETYVFVLDELDEWRSPPSWREILIICAFGCLLIGLLCCKKCCRRGSGANSRAAEAVPLRGRNPGGI</sequence>
<dbReference type="Proteomes" id="UP000265040">
    <property type="component" value="Chromosome 5"/>
</dbReference>
<name>A0A3Q1HTC3_ANATE</name>
<dbReference type="SMART" id="SM00408">
    <property type="entry name" value="IGc2"/>
    <property type="match status" value="3"/>
</dbReference>
<feature type="signal peptide" evidence="4">
    <location>
        <begin position="1"/>
        <end position="25"/>
    </location>
</feature>
<protein>
    <recommendedName>
        <fullName evidence="5">Ig-like domain-containing protein</fullName>
    </recommendedName>
</protein>
<dbReference type="GO" id="GO:0001817">
    <property type="term" value="P:regulation of cytokine production"/>
    <property type="evidence" value="ECO:0007669"/>
    <property type="project" value="TreeGrafter"/>
</dbReference>
<evidence type="ECO:0000256" key="4">
    <source>
        <dbReference type="SAM" id="SignalP"/>
    </source>
</evidence>
<keyword evidence="4" id="KW-0732">Signal</keyword>
<feature type="chain" id="PRO_5018620252" description="Ig-like domain-containing protein" evidence="4">
    <location>
        <begin position="26"/>
        <end position="476"/>
    </location>
</feature>
<feature type="domain" description="Ig-like" evidence="5">
    <location>
        <begin position="213"/>
        <end position="321"/>
    </location>
</feature>
<evidence type="ECO:0000313" key="7">
    <source>
        <dbReference type="Proteomes" id="UP000265040"/>
    </source>
</evidence>
<evidence type="ECO:0000256" key="1">
    <source>
        <dbReference type="ARBA" id="ARBA00004370"/>
    </source>
</evidence>
<reference evidence="6" key="1">
    <citation type="submission" date="2021-04" db="EMBL/GenBank/DDBJ databases">
        <authorList>
            <consortium name="Wellcome Sanger Institute Data Sharing"/>
        </authorList>
    </citation>
    <scope>NUCLEOTIDE SEQUENCE [LARGE SCALE GENOMIC DNA]</scope>
</reference>
<dbReference type="InterPro" id="IPR036179">
    <property type="entry name" value="Ig-like_dom_sf"/>
</dbReference>
<dbReference type="SUPFAM" id="SSF48726">
    <property type="entry name" value="Immunoglobulin"/>
    <property type="match status" value="4"/>
</dbReference>
<dbReference type="PROSITE" id="PS50835">
    <property type="entry name" value="IG_LIKE"/>
    <property type="match status" value="3"/>
</dbReference>
<dbReference type="AlphaFoldDB" id="A0A3Q1HTC3"/>
<organism evidence="6 7">
    <name type="scientific">Anabas testudineus</name>
    <name type="common">Climbing perch</name>
    <name type="synonym">Anthias testudineus</name>
    <dbReference type="NCBI Taxonomy" id="64144"/>
    <lineage>
        <taxon>Eukaryota</taxon>
        <taxon>Metazoa</taxon>
        <taxon>Chordata</taxon>
        <taxon>Craniata</taxon>
        <taxon>Vertebrata</taxon>
        <taxon>Euteleostomi</taxon>
        <taxon>Actinopterygii</taxon>
        <taxon>Neopterygii</taxon>
        <taxon>Teleostei</taxon>
        <taxon>Neoteleostei</taxon>
        <taxon>Acanthomorphata</taxon>
        <taxon>Anabantaria</taxon>
        <taxon>Anabantiformes</taxon>
        <taxon>Anabantoidei</taxon>
        <taxon>Anabantidae</taxon>
        <taxon>Anabas</taxon>
    </lineage>
</organism>
<keyword evidence="7" id="KW-1185">Reference proteome</keyword>
<reference evidence="6" key="3">
    <citation type="submission" date="2025-09" db="UniProtKB">
        <authorList>
            <consortium name="Ensembl"/>
        </authorList>
    </citation>
    <scope>IDENTIFICATION</scope>
</reference>
<dbReference type="RefSeq" id="XP_026204942.1">
    <property type="nucleotide sequence ID" value="XM_026349157.1"/>
</dbReference>
<dbReference type="InterPro" id="IPR007110">
    <property type="entry name" value="Ig-like_dom"/>
</dbReference>
<keyword evidence="2" id="KW-0472">Membrane</keyword>